<dbReference type="SMART" id="SM00450">
    <property type="entry name" value="RHOD"/>
    <property type="match status" value="1"/>
</dbReference>
<sequence>MAEISPAELSDRLRDGDDESGDSFVLDIRHRREYDEWHVPDSVNVDVYDELTDDPEMAKDDLKDLPDDRKIVTVCAAGVVSQTATEVLRKMGYDASTLVDGMNGWSRVYWTAPIPTDLEGTLVQVARPGKGCLSHVLISDGDAAVFDPSHYLEEYDEILDAHDAELVGVFDTDAHADHVSGGAELAKRHDVPYSLHPEDALEIDATSVEDGDVIKIGSVDVEVIHTPGHSEGSVSFDLEGEALLTGDTLFHESVGRVELGVEAELEESDIEGNAATLYESLQRLLDRPDDALVLPTHDPGSPEPPVTATLGDVREQNADLNRDREEFVETLASDIPDHPPNFERVKRTNVGQEDVPDEKLSELELGPNRCAAE</sequence>
<dbReference type="CDD" id="cd00158">
    <property type="entry name" value="RHOD"/>
    <property type="match status" value="1"/>
</dbReference>
<dbReference type="PANTHER" id="PTHR43084:SF1">
    <property type="entry name" value="PERSULFIDE DIOXYGENASE ETHE1, MITOCHONDRIAL"/>
    <property type="match status" value="1"/>
</dbReference>
<evidence type="ECO:0000313" key="5">
    <source>
        <dbReference type="Proteomes" id="UP001596383"/>
    </source>
</evidence>
<dbReference type="EMBL" id="JBHSWV010000098">
    <property type="protein sequence ID" value="MFC6764732.1"/>
    <property type="molecule type" value="Genomic_DNA"/>
</dbReference>
<dbReference type="InterPro" id="IPR051682">
    <property type="entry name" value="Mito_Persulfide_Diox"/>
</dbReference>
<accession>A0ABD5SI68</accession>
<comment type="caution">
    <text evidence="4">The sequence shown here is derived from an EMBL/GenBank/DDBJ whole genome shotgun (WGS) entry which is preliminary data.</text>
</comment>
<dbReference type="PANTHER" id="PTHR43084">
    <property type="entry name" value="PERSULFIDE DIOXYGENASE ETHE1"/>
    <property type="match status" value="1"/>
</dbReference>
<dbReference type="Gene3D" id="3.60.15.10">
    <property type="entry name" value="Ribonuclease Z/Hydroxyacylglutathione hydrolase-like"/>
    <property type="match status" value="1"/>
</dbReference>
<evidence type="ECO:0000259" key="3">
    <source>
        <dbReference type="PROSITE" id="PS50206"/>
    </source>
</evidence>
<evidence type="ECO:0000256" key="2">
    <source>
        <dbReference type="SAM" id="MobiDB-lite"/>
    </source>
</evidence>
<feature type="domain" description="Rhodanese" evidence="3">
    <location>
        <begin position="19"/>
        <end position="113"/>
    </location>
</feature>
<dbReference type="Proteomes" id="UP001596383">
    <property type="component" value="Unassembled WGS sequence"/>
</dbReference>
<reference evidence="4 5" key="1">
    <citation type="journal article" date="2019" name="Int. J. Syst. Evol. Microbiol.">
        <title>The Global Catalogue of Microorganisms (GCM) 10K type strain sequencing project: providing services to taxonomists for standard genome sequencing and annotation.</title>
        <authorList>
            <consortium name="The Broad Institute Genomics Platform"/>
            <consortium name="The Broad Institute Genome Sequencing Center for Infectious Disease"/>
            <person name="Wu L."/>
            <person name="Ma J."/>
        </authorList>
    </citation>
    <scope>NUCLEOTIDE SEQUENCE [LARGE SCALE GENOMIC DNA]</scope>
    <source>
        <strain evidence="4 5">LMG 29247</strain>
    </source>
</reference>
<dbReference type="InterPro" id="IPR036873">
    <property type="entry name" value="Rhodanese-like_dom_sf"/>
</dbReference>
<keyword evidence="1" id="KW-0479">Metal-binding</keyword>
<feature type="compositionally biased region" description="Basic and acidic residues" evidence="2">
    <location>
        <begin position="335"/>
        <end position="346"/>
    </location>
</feature>
<keyword evidence="5" id="KW-1185">Reference proteome</keyword>
<dbReference type="SUPFAM" id="SSF52821">
    <property type="entry name" value="Rhodanese/Cell cycle control phosphatase"/>
    <property type="match status" value="1"/>
</dbReference>
<gene>
    <name evidence="4" type="ORF">ACFQE6_06755</name>
</gene>
<proteinExistence type="predicted"/>
<dbReference type="PROSITE" id="PS50206">
    <property type="entry name" value="RHODANESE_3"/>
    <property type="match status" value="1"/>
</dbReference>
<organism evidence="4 5">
    <name type="scientific">Natrinema soli</name>
    <dbReference type="NCBI Taxonomy" id="1930624"/>
    <lineage>
        <taxon>Archaea</taxon>
        <taxon>Methanobacteriati</taxon>
        <taxon>Methanobacteriota</taxon>
        <taxon>Stenosarchaea group</taxon>
        <taxon>Halobacteria</taxon>
        <taxon>Halobacteriales</taxon>
        <taxon>Natrialbaceae</taxon>
        <taxon>Natrinema</taxon>
    </lineage>
</organism>
<dbReference type="InterPro" id="IPR044528">
    <property type="entry name" value="POD-like_MBL-fold"/>
</dbReference>
<dbReference type="CDD" id="cd07724">
    <property type="entry name" value="POD-like_MBL-fold"/>
    <property type="match status" value="1"/>
</dbReference>
<dbReference type="Pfam" id="PF00753">
    <property type="entry name" value="Lactamase_B"/>
    <property type="match status" value="1"/>
</dbReference>
<evidence type="ECO:0000256" key="1">
    <source>
        <dbReference type="ARBA" id="ARBA00022723"/>
    </source>
</evidence>
<dbReference type="InterPro" id="IPR001279">
    <property type="entry name" value="Metallo-B-lactamas"/>
</dbReference>
<dbReference type="AlphaFoldDB" id="A0ABD5SI68"/>
<dbReference type="Pfam" id="PF00581">
    <property type="entry name" value="Rhodanese"/>
    <property type="match status" value="1"/>
</dbReference>
<dbReference type="RefSeq" id="WP_273737792.1">
    <property type="nucleotide sequence ID" value="NZ_JAQIVI010000098.1"/>
</dbReference>
<dbReference type="InterPro" id="IPR036866">
    <property type="entry name" value="RibonucZ/Hydroxyglut_hydro"/>
</dbReference>
<protein>
    <submittedName>
        <fullName evidence="4">Rhodanese-like domain-containing protein</fullName>
    </submittedName>
</protein>
<dbReference type="GO" id="GO:0046872">
    <property type="term" value="F:metal ion binding"/>
    <property type="evidence" value="ECO:0007669"/>
    <property type="project" value="UniProtKB-KW"/>
</dbReference>
<dbReference type="InterPro" id="IPR001763">
    <property type="entry name" value="Rhodanese-like_dom"/>
</dbReference>
<dbReference type="SMART" id="SM00849">
    <property type="entry name" value="Lactamase_B"/>
    <property type="match status" value="1"/>
</dbReference>
<feature type="region of interest" description="Disordered" evidence="2">
    <location>
        <begin position="333"/>
        <end position="373"/>
    </location>
</feature>
<name>A0ABD5SI68_9EURY</name>
<feature type="region of interest" description="Disordered" evidence="2">
    <location>
        <begin position="1"/>
        <end position="22"/>
    </location>
</feature>
<dbReference type="SUPFAM" id="SSF56281">
    <property type="entry name" value="Metallo-hydrolase/oxidoreductase"/>
    <property type="match status" value="1"/>
</dbReference>
<evidence type="ECO:0000313" key="4">
    <source>
        <dbReference type="EMBL" id="MFC6764732.1"/>
    </source>
</evidence>
<dbReference type="Gene3D" id="3.40.250.10">
    <property type="entry name" value="Rhodanese-like domain"/>
    <property type="match status" value="1"/>
</dbReference>